<proteinExistence type="inferred from homology"/>
<feature type="transmembrane region" description="Helical" evidence="9">
    <location>
        <begin position="310"/>
        <end position="332"/>
    </location>
</feature>
<feature type="transmembrane region" description="Helical" evidence="9">
    <location>
        <begin position="356"/>
        <end position="380"/>
    </location>
</feature>
<evidence type="ECO:0000256" key="1">
    <source>
        <dbReference type="ARBA" id="ARBA00004141"/>
    </source>
</evidence>
<dbReference type="SUPFAM" id="SSF158791">
    <property type="entry name" value="MgtE N-terminal domain-like"/>
    <property type="match status" value="1"/>
</dbReference>
<keyword evidence="9" id="KW-1003">Cell membrane</keyword>
<dbReference type="EMBL" id="CP048222">
    <property type="protein sequence ID" value="QHT70996.1"/>
    <property type="molecule type" value="Genomic_DNA"/>
</dbReference>
<organism evidence="11 12">
    <name type="scientific">Rhodocytophaga rosea</name>
    <dbReference type="NCBI Taxonomy" id="2704465"/>
    <lineage>
        <taxon>Bacteria</taxon>
        <taxon>Pseudomonadati</taxon>
        <taxon>Bacteroidota</taxon>
        <taxon>Cytophagia</taxon>
        <taxon>Cytophagales</taxon>
        <taxon>Rhodocytophagaceae</taxon>
        <taxon>Rhodocytophaga</taxon>
    </lineage>
</organism>
<dbReference type="InterPro" id="IPR046342">
    <property type="entry name" value="CBS_dom_sf"/>
</dbReference>
<gene>
    <name evidence="11" type="primary">mgtE</name>
    <name evidence="11" type="ORF">GXP67_32280</name>
</gene>
<dbReference type="Pfam" id="PF00571">
    <property type="entry name" value="CBS"/>
    <property type="match status" value="2"/>
</dbReference>
<evidence type="ECO:0000256" key="7">
    <source>
        <dbReference type="ARBA" id="ARBA00023136"/>
    </source>
</evidence>
<keyword evidence="7 9" id="KW-0472">Membrane</keyword>
<feature type="transmembrane region" description="Helical" evidence="9">
    <location>
        <begin position="425"/>
        <end position="447"/>
    </location>
</feature>
<comment type="subunit">
    <text evidence="9">Homodimer.</text>
</comment>
<dbReference type="PANTHER" id="PTHR43773:SF1">
    <property type="entry name" value="MAGNESIUM TRANSPORTER MGTE"/>
    <property type="match status" value="1"/>
</dbReference>
<dbReference type="CDD" id="cd04606">
    <property type="entry name" value="CBS_pair_Mg_transporter"/>
    <property type="match status" value="1"/>
</dbReference>
<dbReference type="RefSeq" id="WP_162446939.1">
    <property type="nucleotide sequence ID" value="NZ_CP048222.1"/>
</dbReference>
<evidence type="ECO:0000256" key="8">
    <source>
        <dbReference type="PROSITE-ProRule" id="PRU00703"/>
    </source>
</evidence>
<evidence type="ECO:0000313" key="11">
    <source>
        <dbReference type="EMBL" id="QHT70996.1"/>
    </source>
</evidence>
<sequence length="448" mass="49350">MPFELSKEYFTQLEKAIEAQDEAFIQESMNELYPADIANVLYELDDDDARYILGLLDKETGAEVVSNLNAYWRADFLKDFDSAQIAQFINYIDSDDAADILNEQPGKVREEVIALLENREKARYIIDLLHYEEDTAGGLMAKELVKCNINWTVVQCVDEIRRQAEKVDRFNSVYVIDDQGILKGRVSLKKIVLSKANTRVSDIYDDDVVSVESHQLAEEVADIMQRYDLESIPVVNVRGKLLGRITIDDIVDVITEQADLDRQAMTGLSGDTEDDDTVLDSVKARLPWLTIGVAGSLIAARFMGLFENEIILAPALAFFVTLIGGTGGNVGIQSSSVILQSLANKSVLETSTVQRLIRVLLIGLLNGFVLSCIVFAFNIAFGTDLRLAMVVSVALISVVLVASFTGTVTPLILDKFGVNPAVASGPFITTANDILGIAVYFMTARLLL</sequence>
<evidence type="ECO:0000256" key="6">
    <source>
        <dbReference type="ARBA" id="ARBA00022989"/>
    </source>
</evidence>
<dbReference type="PANTHER" id="PTHR43773">
    <property type="entry name" value="MAGNESIUM TRANSPORTER MGTE"/>
    <property type="match status" value="1"/>
</dbReference>
<comment type="subcellular location">
    <subcellularLocation>
        <location evidence="9">Cell membrane</location>
        <topology evidence="9">Multi-pass membrane protein</topology>
    </subcellularLocation>
    <subcellularLocation>
        <location evidence="1">Membrane</location>
        <topology evidence="1">Multi-pass membrane protein</topology>
    </subcellularLocation>
</comment>
<dbReference type="InterPro" id="IPR006667">
    <property type="entry name" value="SLC41_membr_dom"/>
</dbReference>
<dbReference type="Gene3D" id="1.25.60.10">
    <property type="entry name" value="MgtE N-terminal domain-like"/>
    <property type="match status" value="1"/>
</dbReference>
<comment type="similarity">
    <text evidence="2 9">Belongs to the SLC41A transporter family.</text>
</comment>
<dbReference type="SMART" id="SM00924">
    <property type="entry name" value="MgtE_N"/>
    <property type="match status" value="1"/>
</dbReference>
<evidence type="ECO:0000313" key="12">
    <source>
        <dbReference type="Proteomes" id="UP000480178"/>
    </source>
</evidence>
<dbReference type="SUPFAM" id="SSF161093">
    <property type="entry name" value="MgtE membrane domain-like"/>
    <property type="match status" value="1"/>
</dbReference>
<dbReference type="InterPro" id="IPR000644">
    <property type="entry name" value="CBS_dom"/>
</dbReference>
<dbReference type="Gene3D" id="3.10.580.10">
    <property type="entry name" value="CBS-domain"/>
    <property type="match status" value="1"/>
</dbReference>
<dbReference type="GO" id="GO:0015095">
    <property type="term" value="F:magnesium ion transmembrane transporter activity"/>
    <property type="evidence" value="ECO:0007669"/>
    <property type="project" value="UniProtKB-UniRule"/>
</dbReference>
<dbReference type="InterPro" id="IPR038076">
    <property type="entry name" value="MgtE_N_sf"/>
</dbReference>
<evidence type="ECO:0000256" key="2">
    <source>
        <dbReference type="ARBA" id="ARBA00009749"/>
    </source>
</evidence>
<dbReference type="Pfam" id="PF01769">
    <property type="entry name" value="MgtE"/>
    <property type="match status" value="1"/>
</dbReference>
<dbReference type="Pfam" id="PF03448">
    <property type="entry name" value="MgtE_N"/>
    <property type="match status" value="1"/>
</dbReference>
<evidence type="ECO:0000256" key="3">
    <source>
        <dbReference type="ARBA" id="ARBA00022448"/>
    </source>
</evidence>
<protein>
    <recommendedName>
        <fullName evidence="9">Magnesium transporter MgtE</fullName>
    </recommendedName>
</protein>
<dbReference type="AlphaFoldDB" id="A0A6C0GSL7"/>
<feature type="domain" description="CBS" evidence="10">
    <location>
        <begin position="204"/>
        <end position="260"/>
    </location>
</feature>
<dbReference type="NCBIfam" id="TIGR00400">
    <property type="entry name" value="mgtE"/>
    <property type="match status" value="1"/>
</dbReference>
<keyword evidence="6 9" id="KW-1133">Transmembrane helix</keyword>
<keyword evidence="8" id="KW-0129">CBS domain</keyword>
<keyword evidence="3 9" id="KW-0813">Transport</keyword>
<keyword evidence="4 9" id="KW-0812">Transmembrane</keyword>
<comment type="caution">
    <text evidence="9">Lacks conserved residue(s) required for the propagation of feature annotation.</text>
</comment>
<dbReference type="InterPro" id="IPR006669">
    <property type="entry name" value="MgtE_transporter"/>
</dbReference>
<keyword evidence="9" id="KW-0479">Metal-binding</keyword>
<comment type="function">
    <text evidence="9">Acts as a magnesium transporter.</text>
</comment>
<dbReference type="InterPro" id="IPR036739">
    <property type="entry name" value="SLC41_membr_dom_sf"/>
</dbReference>
<dbReference type="PROSITE" id="PS51371">
    <property type="entry name" value="CBS"/>
    <property type="match status" value="1"/>
</dbReference>
<evidence type="ECO:0000256" key="9">
    <source>
        <dbReference type="RuleBase" id="RU362011"/>
    </source>
</evidence>
<feature type="transmembrane region" description="Helical" evidence="9">
    <location>
        <begin position="387"/>
        <end position="413"/>
    </location>
</feature>
<dbReference type="SUPFAM" id="SSF54631">
    <property type="entry name" value="CBS-domain pair"/>
    <property type="match status" value="1"/>
</dbReference>
<reference evidence="11 12" key="1">
    <citation type="submission" date="2020-01" db="EMBL/GenBank/DDBJ databases">
        <authorList>
            <person name="Kim M.K."/>
        </authorList>
    </citation>
    <scope>NUCLEOTIDE SEQUENCE [LARGE SCALE GENOMIC DNA]</scope>
    <source>
        <strain evidence="11 12">172606-1</strain>
    </source>
</reference>
<dbReference type="GO" id="GO:0005886">
    <property type="term" value="C:plasma membrane"/>
    <property type="evidence" value="ECO:0007669"/>
    <property type="project" value="UniProtKB-SubCell"/>
</dbReference>
<keyword evidence="12" id="KW-1185">Reference proteome</keyword>
<evidence type="ECO:0000259" key="10">
    <source>
        <dbReference type="PROSITE" id="PS51371"/>
    </source>
</evidence>
<keyword evidence="5 9" id="KW-0460">Magnesium</keyword>
<dbReference type="KEGG" id="rhoz:GXP67_32280"/>
<dbReference type="InterPro" id="IPR006668">
    <property type="entry name" value="Mg_transptr_MgtE_intracell_dom"/>
</dbReference>
<name>A0A6C0GSL7_9BACT</name>
<dbReference type="Proteomes" id="UP000480178">
    <property type="component" value="Chromosome"/>
</dbReference>
<evidence type="ECO:0000256" key="5">
    <source>
        <dbReference type="ARBA" id="ARBA00022842"/>
    </source>
</evidence>
<accession>A0A6C0GSL7</accession>
<dbReference type="Gene3D" id="1.10.357.20">
    <property type="entry name" value="SLC41 divalent cation transporters, integral membrane domain"/>
    <property type="match status" value="1"/>
</dbReference>
<dbReference type="SMART" id="SM00116">
    <property type="entry name" value="CBS"/>
    <property type="match status" value="2"/>
</dbReference>
<evidence type="ECO:0000256" key="4">
    <source>
        <dbReference type="ARBA" id="ARBA00022692"/>
    </source>
</evidence>
<dbReference type="GO" id="GO:0046872">
    <property type="term" value="F:metal ion binding"/>
    <property type="evidence" value="ECO:0007669"/>
    <property type="project" value="UniProtKB-KW"/>
</dbReference>